<dbReference type="GO" id="GO:0042802">
    <property type="term" value="F:identical protein binding"/>
    <property type="evidence" value="ECO:0007669"/>
    <property type="project" value="Ensembl"/>
</dbReference>
<dbReference type="GO" id="GO:1905370">
    <property type="term" value="C:serine-type endopeptidase complex"/>
    <property type="evidence" value="ECO:0007669"/>
    <property type="project" value="Ensembl"/>
</dbReference>
<dbReference type="GO" id="GO:0005102">
    <property type="term" value="F:signaling receptor binding"/>
    <property type="evidence" value="ECO:0007669"/>
    <property type="project" value="Ensembl"/>
</dbReference>
<dbReference type="InterPro" id="IPR018378">
    <property type="entry name" value="C-type_lectin_CS"/>
</dbReference>
<evidence type="ECO:0000256" key="3">
    <source>
        <dbReference type="ARBA" id="ARBA00022525"/>
    </source>
</evidence>
<dbReference type="FunFam" id="3.10.100.10:FF:000088">
    <property type="entry name" value="Mannose-binding protein A"/>
    <property type="match status" value="1"/>
</dbReference>
<dbReference type="GO" id="GO:1903028">
    <property type="term" value="P:positive regulation of opsonization"/>
    <property type="evidence" value="ECO:0007669"/>
    <property type="project" value="Ensembl"/>
</dbReference>
<keyword evidence="22" id="KW-1185">Reference proteome</keyword>
<dbReference type="InterPro" id="IPR016186">
    <property type="entry name" value="C-type_lectin-like/link_sf"/>
</dbReference>
<keyword evidence="4" id="KW-0399">Innate immunity</keyword>
<evidence type="ECO:0000256" key="17">
    <source>
        <dbReference type="ARBA" id="ARBA00032886"/>
    </source>
</evidence>
<feature type="chain" id="PRO_5034892371" description="Mannose-binding protein C" evidence="19">
    <location>
        <begin position="19"/>
        <end position="243"/>
    </location>
</feature>
<keyword evidence="11" id="KW-0465">Mannose-binding</keyword>
<evidence type="ECO:0000256" key="2">
    <source>
        <dbReference type="ARBA" id="ARBA00021805"/>
    </source>
</evidence>
<comment type="subcellular location">
    <subcellularLocation>
        <location evidence="1">Secreted</location>
    </subcellularLocation>
</comment>
<evidence type="ECO:0000256" key="15">
    <source>
        <dbReference type="ARBA" id="ARBA00023157"/>
    </source>
</evidence>
<dbReference type="GO" id="GO:0031638">
    <property type="term" value="P:zymogen activation"/>
    <property type="evidence" value="ECO:0007669"/>
    <property type="project" value="Ensembl"/>
</dbReference>
<dbReference type="GO" id="GO:0005615">
    <property type="term" value="C:extracellular space"/>
    <property type="evidence" value="ECO:0007669"/>
    <property type="project" value="Ensembl"/>
</dbReference>
<evidence type="ECO:0000256" key="10">
    <source>
        <dbReference type="ARBA" id="ARBA00022875"/>
    </source>
</evidence>
<dbReference type="Gene3D" id="3.10.100.10">
    <property type="entry name" value="Mannose-Binding Protein A, subunit A"/>
    <property type="match status" value="1"/>
</dbReference>
<evidence type="ECO:0000256" key="6">
    <source>
        <dbReference type="ARBA" id="ARBA00022734"/>
    </source>
</evidence>
<dbReference type="OrthoDB" id="10255512at2759"/>
<evidence type="ECO:0000256" key="8">
    <source>
        <dbReference type="ARBA" id="ARBA00022837"/>
    </source>
</evidence>
<keyword evidence="13" id="KW-0176">Collagen</keyword>
<dbReference type="Proteomes" id="UP000694385">
    <property type="component" value="Unassembled WGS sequence"/>
</dbReference>
<dbReference type="InterPro" id="IPR008160">
    <property type="entry name" value="Collagen"/>
</dbReference>
<keyword evidence="16" id="KW-0379">Hydroxylation</keyword>
<dbReference type="InterPro" id="IPR051077">
    <property type="entry name" value="Ca-dependent_lectin"/>
</dbReference>
<keyword evidence="5 19" id="KW-0732">Signal</keyword>
<dbReference type="GO" id="GO:0006958">
    <property type="term" value="P:complement activation, classical pathway"/>
    <property type="evidence" value="ECO:0007669"/>
    <property type="project" value="UniProtKB-KW"/>
</dbReference>
<dbReference type="InterPro" id="IPR001304">
    <property type="entry name" value="C-type_lectin-like"/>
</dbReference>
<dbReference type="SMART" id="SM00034">
    <property type="entry name" value="CLECT"/>
    <property type="match status" value="1"/>
</dbReference>
<dbReference type="GO" id="GO:0051873">
    <property type="term" value="P:killing by host of symbiont cells"/>
    <property type="evidence" value="ECO:0007669"/>
    <property type="project" value="Ensembl"/>
</dbReference>
<evidence type="ECO:0000256" key="11">
    <source>
        <dbReference type="ARBA" id="ARBA00023035"/>
    </source>
</evidence>
<dbReference type="Pfam" id="PF01391">
    <property type="entry name" value="Collagen"/>
    <property type="match status" value="1"/>
</dbReference>
<keyword evidence="15" id="KW-1015">Disulfide bond</keyword>
<evidence type="ECO:0000259" key="20">
    <source>
        <dbReference type="PROSITE" id="PS50041"/>
    </source>
</evidence>
<dbReference type="PANTHER" id="PTHR24024">
    <property type="entry name" value="PULMONARY SURFACTANT-ASSOCIATED PROTEIN A"/>
    <property type="match status" value="1"/>
</dbReference>
<dbReference type="OMA" id="CAKFQAS"/>
<dbReference type="GO" id="GO:0106139">
    <property type="term" value="C:symbiont cell surface"/>
    <property type="evidence" value="ECO:0007669"/>
    <property type="project" value="Ensembl"/>
</dbReference>
<feature type="region of interest" description="Disordered" evidence="18">
    <location>
        <begin position="44"/>
        <end position="97"/>
    </location>
</feature>
<keyword evidence="14" id="KW-1018">Complement activation lectin pathway</keyword>
<evidence type="ECO:0000256" key="7">
    <source>
        <dbReference type="ARBA" id="ARBA00022737"/>
    </source>
</evidence>
<dbReference type="GO" id="GO:0140374">
    <property type="term" value="P:antiviral innate immune response"/>
    <property type="evidence" value="ECO:0007669"/>
    <property type="project" value="Ensembl"/>
</dbReference>
<evidence type="ECO:0000256" key="1">
    <source>
        <dbReference type="ARBA" id="ARBA00004613"/>
    </source>
</evidence>
<proteinExistence type="predicted"/>
<dbReference type="GO" id="GO:0038187">
    <property type="term" value="F:pattern recognition receptor activity"/>
    <property type="evidence" value="ECO:0007669"/>
    <property type="project" value="Ensembl"/>
</dbReference>
<evidence type="ECO:0000256" key="5">
    <source>
        <dbReference type="ARBA" id="ARBA00022729"/>
    </source>
</evidence>
<keyword evidence="10" id="KW-0180">Complement pathway</keyword>
<name>A0A8C5P3M6_JACJA</name>
<keyword evidence="12" id="KW-0175">Coiled coil</keyword>
<evidence type="ECO:0000256" key="14">
    <source>
        <dbReference type="ARBA" id="ARBA00023153"/>
    </source>
</evidence>
<dbReference type="PANTHER" id="PTHR24024:SF34">
    <property type="entry name" value="MANNOSE-BINDING PROTEIN C"/>
    <property type="match status" value="1"/>
</dbReference>
<dbReference type="GO" id="GO:0001905">
    <property type="term" value="P:activation of membrane attack complex"/>
    <property type="evidence" value="ECO:0007669"/>
    <property type="project" value="Ensembl"/>
</dbReference>
<evidence type="ECO:0000313" key="22">
    <source>
        <dbReference type="Proteomes" id="UP000694385"/>
    </source>
</evidence>
<feature type="domain" description="C-type lectin" evidence="20">
    <location>
        <begin position="133"/>
        <end position="240"/>
    </location>
</feature>
<dbReference type="GO" id="GO:0002233">
    <property type="term" value="P:leukocyte chemotaxis involved in immune response"/>
    <property type="evidence" value="ECO:0007669"/>
    <property type="project" value="Ensembl"/>
</dbReference>
<reference evidence="21" key="2">
    <citation type="submission" date="2025-09" db="UniProtKB">
        <authorList>
            <consortium name="Ensembl"/>
        </authorList>
    </citation>
    <scope>IDENTIFICATION</scope>
</reference>
<keyword evidence="3" id="KW-0964">Secreted</keyword>
<dbReference type="Ensembl" id="ENSJJAT00000027151.1">
    <property type="protein sequence ID" value="ENSJJAP00000020603.1"/>
    <property type="gene ID" value="ENSJJAG00000021220.1"/>
</dbReference>
<evidence type="ECO:0000256" key="18">
    <source>
        <dbReference type="SAM" id="MobiDB-lite"/>
    </source>
</evidence>
<feature type="compositionally biased region" description="Basic and acidic residues" evidence="18">
    <location>
        <begin position="44"/>
        <end position="56"/>
    </location>
</feature>
<dbReference type="GO" id="GO:0008228">
    <property type="term" value="P:opsonization"/>
    <property type="evidence" value="ECO:0007669"/>
    <property type="project" value="Ensembl"/>
</dbReference>
<keyword evidence="7" id="KW-0677">Repeat</keyword>
<evidence type="ECO:0000256" key="4">
    <source>
        <dbReference type="ARBA" id="ARBA00022588"/>
    </source>
</evidence>
<dbReference type="RefSeq" id="XP_004653095.1">
    <property type="nucleotide sequence ID" value="XM_004653038.2"/>
</dbReference>
<gene>
    <name evidence="21" type="primary">LOC101612144</name>
</gene>
<protein>
    <recommendedName>
        <fullName evidence="2">Mannose-binding protein C</fullName>
    </recommendedName>
    <alternativeName>
        <fullName evidence="17">Mannan-binding protein</fullName>
    </alternativeName>
</protein>
<dbReference type="GeneID" id="101612144"/>
<dbReference type="GeneTree" id="ENSGT00940000154368"/>
<accession>A0A8C5P3M6</accession>
<dbReference type="GO" id="GO:0002752">
    <property type="term" value="P:cell surface pattern recognition receptor signaling pathway"/>
    <property type="evidence" value="ECO:0007669"/>
    <property type="project" value="Ensembl"/>
</dbReference>
<keyword evidence="9" id="KW-0391">Immunity</keyword>
<organism evidence="21 22">
    <name type="scientific">Jaculus jaculus</name>
    <name type="common">Lesser Egyptian jerboa</name>
    <dbReference type="NCBI Taxonomy" id="51337"/>
    <lineage>
        <taxon>Eukaryota</taxon>
        <taxon>Metazoa</taxon>
        <taxon>Chordata</taxon>
        <taxon>Craniata</taxon>
        <taxon>Vertebrata</taxon>
        <taxon>Euteleostomi</taxon>
        <taxon>Mammalia</taxon>
        <taxon>Eutheria</taxon>
        <taxon>Euarchontoglires</taxon>
        <taxon>Glires</taxon>
        <taxon>Rodentia</taxon>
        <taxon>Myomorpha</taxon>
        <taxon>Dipodoidea</taxon>
        <taxon>Dipodidae</taxon>
        <taxon>Dipodinae</taxon>
        <taxon>Jaculus</taxon>
    </lineage>
</organism>
<dbReference type="Pfam" id="PF00059">
    <property type="entry name" value="Lectin_C"/>
    <property type="match status" value="1"/>
</dbReference>
<keyword evidence="8" id="KW-0106">Calcium</keyword>
<keyword evidence="6" id="KW-0430">Lectin</keyword>
<evidence type="ECO:0000256" key="12">
    <source>
        <dbReference type="ARBA" id="ARBA00023054"/>
    </source>
</evidence>
<feature type="compositionally biased region" description="Pro residues" evidence="18">
    <location>
        <begin position="70"/>
        <end position="79"/>
    </location>
</feature>
<dbReference type="GO" id="GO:0048306">
    <property type="term" value="F:calcium-dependent protein binding"/>
    <property type="evidence" value="ECO:0007669"/>
    <property type="project" value="Ensembl"/>
</dbReference>
<dbReference type="SUPFAM" id="SSF56436">
    <property type="entry name" value="C-type lectin-like"/>
    <property type="match status" value="1"/>
</dbReference>
<evidence type="ECO:0000256" key="19">
    <source>
        <dbReference type="SAM" id="SignalP"/>
    </source>
</evidence>
<dbReference type="PROSITE" id="PS50041">
    <property type="entry name" value="C_TYPE_LECTIN_2"/>
    <property type="match status" value="1"/>
</dbReference>
<evidence type="ECO:0000256" key="13">
    <source>
        <dbReference type="ARBA" id="ARBA00023119"/>
    </source>
</evidence>
<evidence type="ECO:0000313" key="21">
    <source>
        <dbReference type="Ensembl" id="ENSJJAP00000020603.1"/>
    </source>
</evidence>
<reference evidence="21" key="1">
    <citation type="submission" date="2025-08" db="UniProtKB">
        <authorList>
            <consortium name="Ensembl"/>
        </authorList>
    </citation>
    <scope>IDENTIFICATION</scope>
</reference>
<dbReference type="GO" id="GO:0005537">
    <property type="term" value="F:D-mannose binding"/>
    <property type="evidence" value="ECO:0007669"/>
    <property type="project" value="UniProtKB-KW"/>
</dbReference>
<dbReference type="PROSITE" id="PS00615">
    <property type="entry name" value="C_TYPE_LECTIN_1"/>
    <property type="match status" value="1"/>
</dbReference>
<feature type="signal peptide" evidence="19">
    <location>
        <begin position="1"/>
        <end position="18"/>
    </location>
</feature>
<dbReference type="AlphaFoldDB" id="A0A8C5P3M6"/>
<dbReference type="InterPro" id="IPR016187">
    <property type="entry name" value="CTDL_fold"/>
</dbReference>
<dbReference type="GO" id="GO:0048525">
    <property type="term" value="P:negative regulation of viral process"/>
    <property type="evidence" value="ECO:0007669"/>
    <property type="project" value="Ensembl"/>
</dbReference>
<evidence type="ECO:0000256" key="9">
    <source>
        <dbReference type="ARBA" id="ARBA00022859"/>
    </source>
</evidence>
<dbReference type="GO" id="GO:0050830">
    <property type="term" value="P:defense response to Gram-positive bacterium"/>
    <property type="evidence" value="ECO:0007669"/>
    <property type="project" value="Ensembl"/>
</dbReference>
<dbReference type="GO" id="GO:0005581">
    <property type="term" value="C:collagen trimer"/>
    <property type="evidence" value="ECO:0007669"/>
    <property type="project" value="UniProtKB-KW"/>
</dbReference>
<dbReference type="GO" id="GO:0005771">
    <property type="term" value="C:multivesicular body"/>
    <property type="evidence" value="ECO:0007669"/>
    <property type="project" value="TreeGrafter"/>
</dbReference>
<sequence length="243" mass="25801">MSLFPFLLLLSIITSCASTVTKEVENTCPTIACGCPGLNGFPGKDGHDGTKGEKGEPGVGLRGLQGPPGKLGPPGPPGIPGSKGAMGPKGDSGENAECDTSMADLEIAALRSELNRIKKWLSFSIGEEVGKKFFLSSGKKMSFDEVKAHCANFQASVATPKNAEENRAIQNVAKDVAFLGITDEKQEGHFVDTTETEQHYTNWNTGEPNNVDSVEHCVVILSNGKWNDIPCSNPFLAVCEFSV</sequence>
<dbReference type="GO" id="GO:0001867">
    <property type="term" value="P:complement activation, lectin pathway"/>
    <property type="evidence" value="ECO:0007669"/>
    <property type="project" value="UniProtKB-KW"/>
</dbReference>
<evidence type="ECO:0000256" key="16">
    <source>
        <dbReference type="ARBA" id="ARBA00023278"/>
    </source>
</evidence>